<dbReference type="Gene3D" id="2.40.10.10">
    <property type="entry name" value="Trypsin-like serine proteases"/>
    <property type="match status" value="2"/>
</dbReference>
<dbReference type="SUPFAM" id="SSF50494">
    <property type="entry name" value="Trypsin-like serine proteases"/>
    <property type="match status" value="1"/>
</dbReference>
<evidence type="ECO:0008006" key="5">
    <source>
        <dbReference type="Google" id="ProtNLM"/>
    </source>
</evidence>
<keyword evidence="1" id="KW-0732">Signal</keyword>
<dbReference type="InterPro" id="IPR009003">
    <property type="entry name" value="Peptidase_S1_PA"/>
</dbReference>
<dbReference type="EMBL" id="VOSW01000054">
    <property type="protein sequence ID" value="KAE8756970.1"/>
    <property type="molecule type" value="Genomic_DNA"/>
</dbReference>
<evidence type="ECO:0000313" key="3">
    <source>
        <dbReference type="EMBL" id="KAE8756970.1"/>
    </source>
</evidence>
<dbReference type="OrthoDB" id="1855925at2"/>
<protein>
    <recommendedName>
        <fullName evidence="5">Serine protease</fullName>
    </recommendedName>
</protein>
<gene>
    <name evidence="3" type="ORF">FSO04_26395</name>
</gene>
<comment type="caution">
    <text evidence="3">The sequence shown here is derived from an EMBL/GenBank/DDBJ whole genome shotgun (WGS) entry which is preliminary data.</text>
</comment>
<dbReference type="Proteomes" id="UP000463700">
    <property type="component" value="Unassembled WGS sequence"/>
</dbReference>
<evidence type="ECO:0000256" key="2">
    <source>
        <dbReference type="SAM" id="MobiDB-lite"/>
    </source>
</evidence>
<organism evidence="3 4">
    <name type="scientific">Paraburkholderia madseniana</name>
    <dbReference type="NCBI Taxonomy" id="2599607"/>
    <lineage>
        <taxon>Bacteria</taxon>
        <taxon>Pseudomonadati</taxon>
        <taxon>Pseudomonadota</taxon>
        <taxon>Betaproteobacteria</taxon>
        <taxon>Burkholderiales</taxon>
        <taxon>Burkholderiaceae</taxon>
        <taxon>Paraburkholderia</taxon>
    </lineage>
</organism>
<evidence type="ECO:0000256" key="1">
    <source>
        <dbReference type="ARBA" id="ARBA00022729"/>
    </source>
</evidence>
<proteinExistence type="predicted"/>
<dbReference type="RefSeq" id="WP_154564045.1">
    <property type="nucleotide sequence ID" value="NZ_JAMXWG010000035.1"/>
</dbReference>
<dbReference type="AlphaFoldDB" id="A0A6N6WBR4"/>
<dbReference type="InterPro" id="IPR043504">
    <property type="entry name" value="Peptidase_S1_PA_chymotrypsin"/>
</dbReference>
<name>A0A6N6WBR4_9BURK</name>
<sequence length="334" mass="35984">MTDKPMTMSELEQQLKPRAAARRAAAPISFEPPVIPAIAGERAFPAPVKGTLLNRAEVRAQASGDAVLAPHVPEHIAFNPHRPALDERFRRHGFFDLHLDLPPGKYRTTTIFPPDQRIVFSDTAYPWSTVGKVDLGGGFGSGCLVGPRHLLCASHMMTWNADGTVNQVTFTPSSFDGNAPFGNSAIVHWYAYRKVVGPNVGIDDIEEDYVVLVLSNRLGDVCGWMGTRGYSPAWNGQTVWSHIGYPADISGGRRPTFQNGIAIDKTDGSTTDEAEEQRADVFPGQSGGPFFGWWTGDKGPSVTGVQSAQNPSTNLAGGGVDIVNLVKEALTAFP</sequence>
<dbReference type="PANTHER" id="PTHR15462:SF8">
    <property type="entry name" value="SERINE PROTEASE"/>
    <property type="match status" value="1"/>
</dbReference>
<feature type="region of interest" description="Disordered" evidence="2">
    <location>
        <begin position="265"/>
        <end position="284"/>
    </location>
</feature>
<evidence type="ECO:0000313" key="4">
    <source>
        <dbReference type="Proteomes" id="UP000463700"/>
    </source>
</evidence>
<dbReference type="PANTHER" id="PTHR15462">
    <property type="entry name" value="SERINE PROTEASE"/>
    <property type="match status" value="1"/>
</dbReference>
<dbReference type="InterPro" id="IPR050966">
    <property type="entry name" value="Glutamyl_endopeptidase"/>
</dbReference>
<reference evidence="3 4" key="1">
    <citation type="journal article" date="2020" name="Int. J. Syst. Evol. Microbiol.">
        <title>Paraburkholderia madseniana sp. nov., a phenolic acid-degrading bacterium isolated from acidic forest soil.</title>
        <authorList>
            <person name="Wilhelm R.C."/>
            <person name="Murphy S.J.L."/>
            <person name="Feriancek N.M."/>
            <person name="Karasz D.C."/>
            <person name="DeRito C.M."/>
            <person name="Newman J.D."/>
            <person name="Buckley D.H."/>
        </authorList>
    </citation>
    <scope>NUCLEOTIDE SEQUENCE [LARGE SCALE GENOMIC DNA]</scope>
    <source>
        <strain evidence="3 4">RP11</strain>
    </source>
</reference>
<accession>A0A6N6WBR4</accession>